<dbReference type="Proteomes" id="UP000255248">
    <property type="component" value="Unassembled WGS sequence"/>
</dbReference>
<accession>A0A376D4X7</accession>
<dbReference type="HAMAP" id="MF_02248">
    <property type="entry name" value="DcrB"/>
    <property type="match status" value="1"/>
</dbReference>
<keyword evidence="1" id="KW-0564">Palmitate</keyword>
<dbReference type="Pfam" id="PF08786">
    <property type="entry name" value="DcrB"/>
    <property type="match status" value="1"/>
</dbReference>
<sequence length="193" mass="19772">MGNLVKLIGVGLLVTGLAACDGNSTTDTSAPAQGASATQPSVPAGAKVNLLDGKISFTLPAGLSDQTSKLGSQTNNMSVYANKTGQQAVIVILAPMPKDSLNTLSSRLIDQQKSRDASLQLVSSEAVTLGGKSVEKVVSMQQSNGHAVYSSIILAQVGDQLMTMQISLPGDNRQEAANIANGVLDTLAFAQSS</sequence>
<evidence type="ECO:0000313" key="5">
    <source>
        <dbReference type="Proteomes" id="UP000255248"/>
    </source>
</evidence>
<proteinExistence type="inferred from homology"/>
<dbReference type="InterPro" id="IPR014894">
    <property type="entry name" value="DcrB/EagT6"/>
</dbReference>
<keyword evidence="1" id="KW-0732">Signal</keyword>
<dbReference type="EMBL" id="UFXZ01000001">
    <property type="protein sequence ID" value="STC82397.1"/>
    <property type="molecule type" value="Genomic_DNA"/>
</dbReference>
<organism evidence="3 5">
    <name type="scientific">Edwardsiella hoshinae</name>
    <dbReference type="NCBI Taxonomy" id="93378"/>
    <lineage>
        <taxon>Bacteria</taxon>
        <taxon>Pseudomonadati</taxon>
        <taxon>Pseudomonadota</taxon>
        <taxon>Gammaproteobacteria</taxon>
        <taxon>Enterobacterales</taxon>
        <taxon>Hafniaceae</taxon>
        <taxon>Edwardsiella</taxon>
    </lineage>
</organism>
<comment type="similarity">
    <text evidence="1">Belongs to the DcrB family.</text>
</comment>
<dbReference type="InterPro" id="IPR046406">
    <property type="entry name" value="DcrB"/>
</dbReference>
<dbReference type="Gene3D" id="3.40.1000.10">
    <property type="entry name" value="Mog1/PsbP, alpha/beta/alpha sandwich"/>
    <property type="match status" value="1"/>
</dbReference>
<dbReference type="Proteomes" id="UP000175893">
    <property type="component" value="Chromosome"/>
</dbReference>
<dbReference type="NCBIfam" id="NF008627">
    <property type="entry name" value="PRK11615.1"/>
    <property type="match status" value="1"/>
</dbReference>
<dbReference type="AlphaFoldDB" id="A0A376D4X7"/>
<dbReference type="PROSITE" id="PS51257">
    <property type="entry name" value="PROKAR_LIPOPROTEIN"/>
    <property type="match status" value="1"/>
</dbReference>
<keyword evidence="1" id="KW-1003">Cell membrane</keyword>
<comment type="subcellular location">
    <subcellularLocation>
        <location evidence="1">Cell membrane</location>
        <topology evidence="1">Lipid-anchor</topology>
        <orientation evidence="1">Periplasmic side</orientation>
    </subcellularLocation>
</comment>
<evidence type="ECO:0000313" key="4">
    <source>
        <dbReference type="Proteomes" id="UP000175893"/>
    </source>
</evidence>
<dbReference type="STRING" id="93378.A9798_00120"/>
<reference evidence="2 4" key="1">
    <citation type="submission" date="2016-06" db="EMBL/GenBank/DDBJ databases">
        <title>Complete genome sequence of Edwardsiella hoshinae ATCC 35051.</title>
        <authorList>
            <person name="Reichley S.R."/>
            <person name="Waldbieser G.C."/>
            <person name="Lawrence M.L."/>
            <person name="Griffin M.J."/>
        </authorList>
    </citation>
    <scope>NUCLEOTIDE SEQUENCE [LARGE SCALE GENOMIC DNA]</scope>
    <source>
        <strain evidence="2 4">ATCC 35051</strain>
    </source>
</reference>
<dbReference type="EMBL" id="CP016043">
    <property type="protein sequence ID" value="AOV95500.1"/>
    <property type="molecule type" value="Genomic_DNA"/>
</dbReference>
<dbReference type="RefSeq" id="WP_024522809.1">
    <property type="nucleotide sequence ID" value="NZ_CP016043.1"/>
</dbReference>
<dbReference type="GO" id="GO:0005886">
    <property type="term" value="C:plasma membrane"/>
    <property type="evidence" value="ECO:0007669"/>
    <property type="project" value="UniProtKB-SubCell"/>
</dbReference>
<reference evidence="3 5" key="2">
    <citation type="submission" date="2018-06" db="EMBL/GenBank/DDBJ databases">
        <authorList>
            <consortium name="Pathogen Informatics"/>
            <person name="Doyle S."/>
        </authorList>
    </citation>
    <scope>NUCLEOTIDE SEQUENCE [LARGE SCALE GENOMIC DNA]</scope>
    <source>
        <strain evidence="3 5">NCTC12121</strain>
    </source>
</reference>
<keyword evidence="1" id="KW-0449">Lipoprotein</keyword>
<name>A0A376D4X7_9GAMM</name>
<gene>
    <name evidence="1 3" type="primary">dcrB</name>
    <name evidence="2" type="ORF">A9798_00120</name>
    <name evidence="3" type="ORF">NCTC12121_00025</name>
</gene>
<comment type="function">
    <text evidence="1">Plays a role in cell envelope biogenesis, maintenance of cell envelope integrity and membrane homeostasis. Essential for lipoprotein maturation under conditions where membrane fluidity may be altered.</text>
</comment>
<keyword evidence="4" id="KW-1185">Reference proteome</keyword>
<evidence type="ECO:0000256" key="1">
    <source>
        <dbReference type="HAMAP-Rule" id="MF_02248"/>
    </source>
</evidence>
<evidence type="ECO:0000313" key="3">
    <source>
        <dbReference type="EMBL" id="STC82397.1"/>
    </source>
</evidence>
<dbReference type="KEGG" id="eho:A9798_00120"/>
<keyword evidence="1" id="KW-0472">Membrane</keyword>
<dbReference type="OrthoDB" id="6476276at2"/>
<protein>
    <recommendedName>
        <fullName evidence="1">Inner membrane lipoprotein DcrB</fullName>
    </recommendedName>
</protein>
<evidence type="ECO:0000313" key="2">
    <source>
        <dbReference type="EMBL" id="AOV95500.1"/>
    </source>
</evidence>